<dbReference type="GO" id="GO:0005506">
    <property type="term" value="F:iron ion binding"/>
    <property type="evidence" value="ECO:0007669"/>
    <property type="project" value="InterPro"/>
</dbReference>
<protein>
    <recommendedName>
        <fullName evidence="19">Cytochrome P450</fullName>
    </recommendedName>
</protein>
<dbReference type="InterPro" id="IPR002401">
    <property type="entry name" value="Cyt_P450_E_grp-I"/>
</dbReference>
<proteinExistence type="inferred from homology"/>
<reference evidence="17 18" key="1">
    <citation type="journal article" date="2024" name="Insects">
        <title>An Improved Chromosome-Level Genome Assembly of the Firefly Pyrocoelia pectoralis.</title>
        <authorList>
            <person name="Fu X."/>
            <person name="Meyer-Rochow V.B."/>
            <person name="Ballantyne L."/>
            <person name="Zhu X."/>
        </authorList>
    </citation>
    <scope>NUCLEOTIDE SEQUENCE [LARGE SCALE GENOMIC DNA]</scope>
    <source>
        <strain evidence="17">XCY_ONT2</strain>
    </source>
</reference>
<dbReference type="PRINTS" id="PR00463">
    <property type="entry name" value="EP450I"/>
</dbReference>
<dbReference type="GO" id="GO:0008395">
    <property type="term" value="F:steroid hydroxylase activity"/>
    <property type="evidence" value="ECO:0007669"/>
    <property type="project" value="TreeGrafter"/>
</dbReference>
<evidence type="ECO:0000256" key="7">
    <source>
        <dbReference type="ARBA" id="ARBA00022723"/>
    </source>
</evidence>
<keyword evidence="13" id="KW-0472">Membrane</keyword>
<comment type="similarity">
    <text evidence="5 15">Belongs to the cytochrome P450 family.</text>
</comment>
<evidence type="ECO:0000256" key="9">
    <source>
        <dbReference type="ARBA" id="ARBA00022848"/>
    </source>
</evidence>
<dbReference type="InterPro" id="IPR050182">
    <property type="entry name" value="Cytochrome_P450_fam2"/>
</dbReference>
<keyword evidence="8" id="KW-0256">Endoplasmic reticulum</keyword>
<evidence type="ECO:0000256" key="6">
    <source>
        <dbReference type="ARBA" id="ARBA00022617"/>
    </source>
</evidence>
<evidence type="ECO:0000256" key="3">
    <source>
        <dbReference type="ARBA" id="ARBA00004174"/>
    </source>
</evidence>
<dbReference type="Gene3D" id="1.10.630.10">
    <property type="entry name" value="Cytochrome P450"/>
    <property type="match status" value="1"/>
</dbReference>
<dbReference type="InterPro" id="IPR036396">
    <property type="entry name" value="Cyt_P450_sf"/>
</dbReference>
<dbReference type="PANTHER" id="PTHR24300:SF376">
    <property type="entry name" value="CYTOCHROME P450 15A1"/>
    <property type="match status" value="1"/>
</dbReference>
<keyword evidence="6 14" id="KW-0349">Heme</keyword>
<evidence type="ECO:0000256" key="11">
    <source>
        <dbReference type="ARBA" id="ARBA00023004"/>
    </source>
</evidence>
<evidence type="ECO:0000256" key="5">
    <source>
        <dbReference type="ARBA" id="ARBA00010617"/>
    </source>
</evidence>
<evidence type="ECO:0000256" key="10">
    <source>
        <dbReference type="ARBA" id="ARBA00023002"/>
    </source>
</evidence>
<keyword evidence="11 14" id="KW-0408">Iron</keyword>
<evidence type="ECO:0000256" key="4">
    <source>
        <dbReference type="ARBA" id="ARBA00004406"/>
    </source>
</evidence>
<keyword evidence="16" id="KW-0732">Signal</keyword>
<feature type="binding site" description="axial binding residue" evidence="14">
    <location>
        <position position="424"/>
    </location>
    <ligand>
        <name>heme</name>
        <dbReference type="ChEBI" id="CHEBI:30413"/>
    </ligand>
    <ligandPart>
        <name>Fe</name>
        <dbReference type="ChEBI" id="CHEBI:18248"/>
    </ligandPart>
</feature>
<name>A0AAN7ZFL2_9COLE</name>
<dbReference type="PANTHER" id="PTHR24300">
    <property type="entry name" value="CYTOCHROME P450 508A4-RELATED"/>
    <property type="match status" value="1"/>
</dbReference>
<dbReference type="EMBL" id="JAVRBK010000008">
    <property type="protein sequence ID" value="KAK5640612.1"/>
    <property type="molecule type" value="Genomic_DNA"/>
</dbReference>
<feature type="chain" id="PRO_5043047142" description="Cytochrome P450" evidence="16">
    <location>
        <begin position="19"/>
        <end position="483"/>
    </location>
</feature>
<evidence type="ECO:0000256" key="16">
    <source>
        <dbReference type="SAM" id="SignalP"/>
    </source>
</evidence>
<comment type="caution">
    <text evidence="17">The sequence shown here is derived from an EMBL/GenBank/DDBJ whole genome shotgun (WGS) entry which is preliminary data.</text>
</comment>
<dbReference type="FunFam" id="1.10.630.10:FF:000238">
    <property type="entry name" value="Cytochrome P450 2A6"/>
    <property type="match status" value="1"/>
</dbReference>
<sequence length="483" mass="55645">MVVALLVVILLGMLMVYSMRKPKNFPPGPMWWPLVGSSIEMKRESKLVGGRQQIVLEKMCKKWKTNVIGLKLGSQLVVCVSTFNVLKKVFDNEAFFARPNNFFIKLRTIGSSPGITCAEGKLFEEHKKFVLKSLQSRIGKVAMETKIFEELEDVIQLINLQPQKVQFGKIMQPAVVNIIWSLIAGERIKRSDPQFLTLLRLLDERSKVFDMGGGTLSNFPWLRFVAPDWVGYTLINNLNMELKNFFTKTIDDHHQNWNERQKNDLIYSYVSQKHDQLLMIILDLFVGGAHSSAAVLDFAFLLMLHRPDIKRKVQANLDEAFAPTEPMRYSDRNRVPYLEATLSEVMRYCHVFPVGGSRRALQDTELEGYTIPKDTTILIDLYSILNSKEAWGDPENFRPERFIVNDKFEAIENYIPFGIGRRRCLGEVLARRILFLVFAEVMRRYDVLPEEGKPLPSIMAQPGITALPQPYNARFVERIPYYK</sequence>
<dbReference type="Pfam" id="PF00067">
    <property type="entry name" value="p450"/>
    <property type="match status" value="1"/>
</dbReference>
<dbReference type="InterPro" id="IPR001128">
    <property type="entry name" value="Cyt_P450"/>
</dbReference>
<keyword evidence="12 15" id="KW-0503">Monooxygenase</keyword>
<evidence type="ECO:0000256" key="1">
    <source>
        <dbReference type="ARBA" id="ARBA00001971"/>
    </source>
</evidence>
<comment type="subcellular location">
    <subcellularLocation>
        <location evidence="4">Endoplasmic reticulum membrane</location>
        <topology evidence="4">Peripheral membrane protein</topology>
    </subcellularLocation>
    <subcellularLocation>
        <location evidence="3">Microsome membrane</location>
        <topology evidence="3">Peripheral membrane protein</topology>
    </subcellularLocation>
</comment>
<organism evidence="17 18">
    <name type="scientific">Pyrocoelia pectoralis</name>
    <dbReference type="NCBI Taxonomy" id="417401"/>
    <lineage>
        <taxon>Eukaryota</taxon>
        <taxon>Metazoa</taxon>
        <taxon>Ecdysozoa</taxon>
        <taxon>Arthropoda</taxon>
        <taxon>Hexapoda</taxon>
        <taxon>Insecta</taxon>
        <taxon>Pterygota</taxon>
        <taxon>Neoptera</taxon>
        <taxon>Endopterygota</taxon>
        <taxon>Coleoptera</taxon>
        <taxon>Polyphaga</taxon>
        <taxon>Elateriformia</taxon>
        <taxon>Elateroidea</taxon>
        <taxon>Lampyridae</taxon>
        <taxon>Lampyrinae</taxon>
        <taxon>Pyrocoelia</taxon>
    </lineage>
</organism>
<comment type="cofactor">
    <cofactor evidence="1 14">
        <name>heme</name>
        <dbReference type="ChEBI" id="CHEBI:30413"/>
    </cofactor>
</comment>
<dbReference type="AlphaFoldDB" id="A0AAN7ZFL2"/>
<evidence type="ECO:0008006" key="19">
    <source>
        <dbReference type="Google" id="ProtNLM"/>
    </source>
</evidence>
<comment type="function">
    <text evidence="2">May be involved in the metabolism of insect hormones and in the breakdown of synthetic insecticides.</text>
</comment>
<keyword evidence="18" id="KW-1185">Reference proteome</keyword>
<evidence type="ECO:0000256" key="13">
    <source>
        <dbReference type="ARBA" id="ARBA00023136"/>
    </source>
</evidence>
<dbReference type="GO" id="GO:0020037">
    <property type="term" value="F:heme binding"/>
    <property type="evidence" value="ECO:0007669"/>
    <property type="project" value="InterPro"/>
</dbReference>
<gene>
    <name evidence="17" type="ORF">RI129_011423</name>
</gene>
<dbReference type="SUPFAM" id="SSF48264">
    <property type="entry name" value="Cytochrome P450"/>
    <property type="match status" value="1"/>
</dbReference>
<dbReference type="InterPro" id="IPR017972">
    <property type="entry name" value="Cyt_P450_CS"/>
</dbReference>
<keyword evidence="10 15" id="KW-0560">Oxidoreductase</keyword>
<evidence type="ECO:0000313" key="17">
    <source>
        <dbReference type="EMBL" id="KAK5640612.1"/>
    </source>
</evidence>
<dbReference type="GO" id="GO:0006805">
    <property type="term" value="P:xenobiotic metabolic process"/>
    <property type="evidence" value="ECO:0007669"/>
    <property type="project" value="TreeGrafter"/>
</dbReference>
<evidence type="ECO:0000256" key="12">
    <source>
        <dbReference type="ARBA" id="ARBA00023033"/>
    </source>
</evidence>
<evidence type="ECO:0000256" key="2">
    <source>
        <dbReference type="ARBA" id="ARBA00003690"/>
    </source>
</evidence>
<evidence type="ECO:0000313" key="18">
    <source>
        <dbReference type="Proteomes" id="UP001329430"/>
    </source>
</evidence>
<feature type="signal peptide" evidence="16">
    <location>
        <begin position="1"/>
        <end position="18"/>
    </location>
</feature>
<keyword evidence="9" id="KW-0492">Microsome</keyword>
<evidence type="ECO:0000256" key="8">
    <source>
        <dbReference type="ARBA" id="ARBA00022824"/>
    </source>
</evidence>
<dbReference type="GO" id="GO:0006082">
    <property type="term" value="P:organic acid metabolic process"/>
    <property type="evidence" value="ECO:0007669"/>
    <property type="project" value="TreeGrafter"/>
</dbReference>
<dbReference type="PRINTS" id="PR00385">
    <property type="entry name" value="P450"/>
</dbReference>
<accession>A0AAN7ZFL2</accession>
<evidence type="ECO:0000256" key="14">
    <source>
        <dbReference type="PIRSR" id="PIRSR602401-1"/>
    </source>
</evidence>
<evidence type="ECO:0000256" key="15">
    <source>
        <dbReference type="RuleBase" id="RU000461"/>
    </source>
</evidence>
<keyword evidence="7 14" id="KW-0479">Metal-binding</keyword>
<dbReference type="Proteomes" id="UP001329430">
    <property type="component" value="Chromosome 8"/>
</dbReference>
<dbReference type="GO" id="GO:0016712">
    <property type="term" value="F:oxidoreductase activity, acting on paired donors, with incorporation or reduction of molecular oxygen, reduced flavin or flavoprotein as one donor, and incorporation of one atom of oxygen"/>
    <property type="evidence" value="ECO:0007669"/>
    <property type="project" value="TreeGrafter"/>
</dbReference>
<dbReference type="PROSITE" id="PS00086">
    <property type="entry name" value="CYTOCHROME_P450"/>
    <property type="match status" value="1"/>
</dbReference>
<dbReference type="GO" id="GO:0005789">
    <property type="term" value="C:endoplasmic reticulum membrane"/>
    <property type="evidence" value="ECO:0007669"/>
    <property type="project" value="UniProtKB-SubCell"/>
</dbReference>